<keyword evidence="2" id="KW-0813">Transport</keyword>
<proteinExistence type="predicted"/>
<evidence type="ECO:0000313" key="7">
    <source>
        <dbReference type="EMBL" id="GAA0263524.1"/>
    </source>
</evidence>
<accession>A0ABP3EI64</accession>
<dbReference type="PANTHER" id="PTHR47737:SF1">
    <property type="entry name" value="GLYCINE BETAINE_PROLINE BETAINE TRANSPORT SYSTEM PERMEASE PROTEIN PROW"/>
    <property type="match status" value="1"/>
</dbReference>
<sequence>MIDKPLQRCRMFACMLIIALVSGCAASPGDPADAPAGAAAHDVKLVYVDWSSCVAATRVVKAVLEQQGFRVETVPLTGSAMYSALAQGTADATVCAWLPSTHAAYYARVRNRVTNLGPNMAGTRIGLVVPDYVSIDAIDQLAAQAGRFGHRVIGIDPGAGEMAIARKAIAIYQLPLTLVEGTDASMTAALEHAINEHEWIVVTGWTPHWMWARWKLKYLADPRGSFGGAEDIDTLVRKGLQRDKPKACAVLDGFRWTAAQMQEVMAADLQPDVDADENARAWVSAHPERVAGWVSGGVDTRTGAK</sequence>
<feature type="domain" description="ABC-type glycine betaine transport system substrate-binding" evidence="6">
    <location>
        <begin position="42"/>
        <end position="284"/>
    </location>
</feature>
<evidence type="ECO:0000256" key="5">
    <source>
        <dbReference type="SAM" id="SignalP"/>
    </source>
</evidence>
<protein>
    <submittedName>
        <fullName evidence="7">Glycine betaine ABC transporter substrate-binding protein</fullName>
    </submittedName>
</protein>
<evidence type="ECO:0000259" key="6">
    <source>
        <dbReference type="Pfam" id="PF04069"/>
    </source>
</evidence>
<dbReference type="CDD" id="cd13639">
    <property type="entry name" value="PBP2_OpuAC_like"/>
    <property type="match status" value="1"/>
</dbReference>
<dbReference type="SUPFAM" id="SSF53850">
    <property type="entry name" value="Periplasmic binding protein-like II"/>
    <property type="match status" value="1"/>
</dbReference>
<dbReference type="Pfam" id="PF04069">
    <property type="entry name" value="OpuAC"/>
    <property type="match status" value="1"/>
</dbReference>
<reference evidence="8" key="1">
    <citation type="journal article" date="2019" name="Int. J. Syst. Evol. Microbiol.">
        <title>The Global Catalogue of Microorganisms (GCM) 10K type strain sequencing project: providing services to taxonomists for standard genome sequencing and annotation.</title>
        <authorList>
            <consortium name="The Broad Institute Genomics Platform"/>
            <consortium name="The Broad Institute Genome Sequencing Center for Infectious Disease"/>
            <person name="Wu L."/>
            <person name="Ma J."/>
        </authorList>
    </citation>
    <scope>NUCLEOTIDE SEQUENCE [LARGE SCALE GENOMIC DNA]</scope>
    <source>
        <strain evidence="8">JCM 16242</strain>
    </source>
</reference>
<evidence type="ECO:0000256" key="4">
    <source>
        <dbReference type="ARBA" id="ARBA00023136"/>
    </source>
</evidence>
<keyword evidence="8" id="KW-1185">Reference proteome</keyword>
<dbReference type="EMBL" id="BAAAFO010000005">
    <property type="protein sequence ID" value="GAA0263524.1"/>
    <property type="molecule type" value="Genomic_DNA"/>
</dbReference>
<evidence type="ECO:0000256" key="1">
    <source>
        <dbReference type="ARBA" id="ARBA00004236"/>
    </source>
</evidence>
<evidence type="ECO:0000256" key="2">
    <source>
        <dbReference type="ARBA" id="ARBA00022448"/>
    </source>
</evidence>
<evidence type="ECO:0000313" key="8">
    <source>
        <dbReference type="Proteomes" id="UP001500657"/>
    </source>
</evidence>
<dbReference type="InterPro" id="IPR007210">
    <property type="entry name" value="ABC_Gly_betaine_transp_sub-bd"/>
</dbReference>
<comment type="caution">
    <text evidence="7">The sequence shown here is derived from an EMBL/GenBank/DDBJ whole genome shotgun (WGS) entry which is preliminary data.</text>
</comment>
<dbReference type="Gene3D" id="3.40.190.100">
    <property type="entry name" value="Glycine betaine-binding periplasmic protein, domain 2"/>
    <property type="match status" value="2"/>
</dbReference>
<keyword evidence="3" id="KW-1003">Cell membrane</keyword>
<name>A0ABP3EI64_9GAMM</name>
<feature type="signal peptide" evidence="5">
    <location>
        <begin position="1"/>
        <end position="26"/>
    </location>
</feature>
<evidence type="ECO:0000256" key="3">
    <source>
        <dbReference type="ARBA" id="ARBA00022475"/>
    </source>
</evidence>
<keyword evidence="4" id="KW-0472">Membrane</keyword>
<dbReference type="Proteomes" id="UP001500657">
    <property type="component" value="Unassembled WGS sequence"/>
</dbReference>
<dbReference type="Gene3D" id="3.10.105.10">
    <property type="entry name" value="Dipeptide-binding Protein, Domain 3"/>
    <property type="match status" value="2"/>
</dbReference>
<organism evidence="7 8">
    <name type="scientific">Rhodanobacter caeni</name>
    <dbReference type="NCBI Taxonomy" id="657654"/>
    <lineage>
        <taxon>Bacteria</taxon>
        <taxon>Pseudomonadati</taxon>
        <taxon>Pseudomonadota</taxon>
        <taxon>Gammaproteobacteria</taxon>
        <taxon>Lysobacterales</taxon>
        <taxon>Rhodanobacteraceae</taxon>
        <taxon>Rhodanobacter</taxon>
    </lineage>
</organism>
<dbReference type="PANTHER" id="PTHR47737">
    <property type="entry name" value="GLYCINE BETAINE/PROLINE BETAINE TRANSPORT SYSTEM PERMEASE PROTEIN PROW"/>
    <property type="match status" value="1"/>
</dbReference>
<dbReference type="PROSITE" id="PS51257">
    <property type="entry name" value="PROKAR_LIPOPROTEIN"/>
    <property type="match status" value="1"/>
</dbReference>
<gene>
    <name evidence="7" type="ORF">GCM10009126_31490</name>
</gene>
<keyword evidence="5" id="KW-0732">Signal</keyword>
<comment type="subcellular location">
    <subcellularLocation>
        <location evidence="1">Cell membrane</location>
    </subcellularLocation>
</comment>
<feature type="chain" id="PRO_5046610414" evidence="5">
    <location>
        <begin position="27"/>
        <end position="305"/>
    </location>
</feature>